<evidence type="ECO:0000313" key="2">
    <source>
        <dbReference type="Proteomes" id="UP000438429"/>
    </source>
</evidence>
<evidence type="ECO:0000313" key="1">
    <source>
        <dbReference type="EMBL" id="KAF0035519.1"/>
    </source>
</evidence>
<gene>
    <name evidence="1" type="ORF">F2P81_013277</name>
</gene>
<sequence>MKAQHATRVRNTTETNTVLVSEGKSGRTSWSSDRHKILYIQAFNSVRPVEYSSKTMTNINIYGRFMFESETEHHPFFTMPRQFEMQFALRRNESSERSLGTGAKKDHDESLVNTLCRQTCCYDDTHKENIKDR</sequence>
<proteinExistence type="predicted"/>
<dbReference type="Proteomes" id="UP000438429">
    <property type="component" value="Unassembled WGS sequence"/>
</dbReference>
<name>A0A6A4SS64_SCOMX</name>
<reference evidence="1 2" key="1">
    <citation type="submission" date="2019-06" db="EMBL/GenBank/DDBJ databases">
        <title>Draft genomes of female and male turbot (Scophthalmus maximus).</title>
        <authorList>
            <person name="Xu H."/>
            <person name="Xu X.-W."/>
            <person name="Shao C."/>
            <person name="Chen S."/>
        </authorList>
    </citation>
    <scope>NUCLEOTIDE SEQUENCE [LARGE SCALE GENOMIC DNA]</scope>
    <source>
        <strain evidence="1">Ysfricsl-2016a</strain>
        <tissue evidence="1">Blood</tissue>
    </source>
</reference>
<comment type="caution">
    <text evidence="1">The sequence shown here is derived from an EMBL/GenBank/DDBJ whole genome shotgun (WGS) entry which is preliminary data.</text>
</comment>
<protein>
    <submittedName>
        <fullName evidence="1">Uncharacterized protein</fullName>
    </submittedName>
</protein>
<organism evidence="1 2">
    <name type="scientific">Scophthalmus maximus</name>
    <name type="common">Turbot</name>
    <name type="synonym">Psetta maxima</name>
    <dbReference type="NCBI Taxonomy" id="52904"/>
    <lineage>
        <taxon>Eukaryota</taxon>
        <taxon>Metazoa</taxon>
        <taxon>Chordata</taxon>
        <taxon>Craniata</taxon>
        <taxon>Vertebrata</taxon>
        <taxon>Euteleostomi</taxon>
        <taxon>Actinopterygii</taxon>
        <taxon>Neopterygii</taxon>
        <taxon>Teleostei</taxon>
        <taxon>Neoteleostei</taxon>
        <taxon>Acanthomorphata</taxon>
        <taxon>Carangaria</taxon>
        <taxon>Pleuronectiformes</taxon>
        <taxon>Pleuronectoidei</taxon>
        <taxon>Scophthalmidae</taxon>
        <taxon>Scophthalmus</taxon>
    </lineage>
</organism>
<dbReference type="EMBL" id="VEVO01000011">
    <property type="protein sequence ID" value="KAF0035519.1"/>
    <property type="molecule type" value="Genomic_DNA"/>
</dbReference>
<accession>A0A6A4SS64</accession>
<dbReference type="AlphaFoldDB" id="A0A6A4SS64"/>